<keyword evidence="1" id="KW-0472">Membrane</keyword>
<dbReference type="GeneID" id="19151515"/>
<keyword evidence="3" id="KW-1185">Reference proteome</keyword>
<dbReference type="OrthoDB" id="3799441at2759"/>
<protein>
    <recommendedName>
        <fullName evidence="4">Transmembrane protein</fullName>
    </recommendedName>
</protein>
<dbReference type="RefSeq" id="XP_007707381.1">
    <property type="nucleotide sequence ID" value="XM_007709191.1"/>
</dbReference>
<sequence length="58" mass="6598">MVSSWTVEATIAFITLLVTCIPIGCMIRRMIRGKRTRTGNEFDLEGRGEIALERRNTL</sequence>
<accession>W6YSG9</accession>
<feature type="transmembrane region" description="Helical" evidence="1">
    <location>
        <begin position="6"/>
        <end position="27"/>
    </location>
</feature>
<dbReference type="EMBL" id="KI964543">
    <property type="protein sequence ID" value="EUC38349.1"/>
    <property type="molecule type" value="Genomic_DNA"/>
</dbReference>
<keyword evidence="1" id="KW-0812">Transmembrane</keyword>
<dbReference type="KEGG" id="bze:COCCADRAFT_83182"/>
<gene>
    <name evidence="2" type="ORF">COCCADRAFT_83182</name>
</gene>
<reference evidence="2 3" key="1">
    <citation type="journal article" date="2013" name="PLoS Genet.">
        <title>Comparative genome structure, secondary metabolite, and effector coding capacity across Cochliobolus pathogens.</title>
        <authorList>
            <person name="Condon B.J."/>
            <person name="Leng Y."/>
            <person name="Wu D."/>
            <person name="Bushley K.E."/>
            <person name="Ohm R.A."/>
            <person name="Otillar R."/>
            <person name="Martin J."/>
            <person name="Schackwitz W."/>
            <person name="Grimwood J."/>
            <person name="MohdZainudin N."/>
            <person name="Xue C."/>
            <person name="Wang R."/>
            <person name="Manning V.A."/>
            <person name="Dhillon B."/>
            <person name="Tu Z.J."/>
            <person name="Steffenson B.J."/>
            <person name="Salamov A."/>
            <person name="Sun H."/>
            <person name="Lowry S."/>
            <person name="LaButti K."/>
            <person name="Han J."/>
            <person name="Copeland A."/>
            <person name="Lindquist E."/>
            <person name="Barry K."/>
            <person name="Schmutz J."/>
            <person name="Baker S.E."/>
            <person name="Ciuffetti L.M."/>
            <person name="Grigoriev I.V."/>
            <person name="Zhong S."/>
            <person name="Turgeon B.G."/>
        </authorList>
    </citation>
    <scope>NUCLEOTIDE SEQUENCE [LARGE SCALE GENOMIC DNA]</scope>
    <source>
        <strain evidence="2 3">26-R-13</strain>
    </source>
</reference>
<evidence type="ECO:0008006" key="4">
    <source>
        <dbReference type="Google" id="ProtNLM"/>
    </source>
</evidence>
<proteinExistence type="predicted"/>
<name>W6YSG9_COCC2</name>
<dbReference type="AlphaFoldDB" id="W6YSG9"/>
<evidence type="ECO:0000313" key="2">
    <source>
        <dbReference type="EMBL" id="EUC38349.1"/>
    </source>
</evidence>
<dbReference type="Proteomes" id="UP000053841">
    <property type="component" value="Unassembled WGS sequence"/>
</dbReference>
<organism evidence="2 3">
    <name type="scientific">Cochliobolus carbonum (strain 26-R-13)</name>
    <name type="common">Maize leaf spot fungus</name>
    <name type="synonym">Bipolaris zeicola</name>
    <dbReference type="NCBI Taxonomy" id="930089"/>
    <lineage>
        <taxon>Eukaryota</taxon>
        <taxon>Fungi</taxon>
        <taxon>Dikarya</taxon>
        <taxon>Ascomycota</taxon>
        <taxon>Pezizomycotina</taxon>
        <taxon>Dothideomycetes</taxon>
        <taxon>Pleosporomycetidae</taxon>
        <taxon>Pleosporales</taxon>
        <taxon>Pleosporineae</taxon>
        <taxon>Pleosporaceae</taxon>
        <taxon>Bipolaris</taxon>
    </lineage>
</organism>
<evidence type="ECO:0000256" key="1">
    <source>
        <dbReference type="SAM" id="Phobius"/>
    </source>
</evidence>
<evidence type="ECO:0000313" key="3">
    <source>
        <dbReference type="Proteomes" id="UP000053841"/>
    </source>
</evidence>
<keyword evidence="1" id="KW-1133">Transmembrane helix</keyword>
<dbReference type="HOGENOM" id="CLU_2978803_0_0_1"/>